<protein>
    <submittedName>
        <fullName evidence="1">Pas73</fullName>
    </submittedName>
</protein>
<keyword evidence="2" id="KW-1185">Reference proteome</keyword>
<evidence type="ECO:0000313" key="2">
    <source>
        <dbReference type="Proteomes" id="UP000001245"/>
    </source>
</evidence>
<dbReference type="GeneID" id="2846184"/>
<organism evidence="1 2">
    <name type="scientific">Actinoplanes phage phiAsp2</name>
    <dbReference type="NCBI Taxonomy" id="279303"/>
    <lineage>
        <taxon>Viruses</taxon>
        <taxon>Duplodnaviria</taxon>
        <taxon>Heunggongvirae</taxon>
        <taxon>Uroviricota</taxon>
        <taxon>Caudoviricetes</taxon>
        <taxon>Aspduovirus</taxon>
        <taxon>Aspduovirus Asp2</taxon>
    </lineage>
</organism>
<dbReference type="KEGG" id="vg:2846184"/>
<reference evidence="1 2" key="1">
    <citation type="journal article" date="2004" name="Virus Genes">
        <title>The genome of phiAsp2, an actinoplanes infecting phage.</title>
        <authorList>
            <person name="Jarling M."/>
            <person name="Bartkowiak K."/>
            <person name="Pape H."/>
            <person name="Meinhardt F."/>
        </authorList>
    </citation>
    <scope>NUCLEOTIDE SEQUENCE</scope>
</reference>
<accession>Q6J7V8</accession>
<dbReference type="Proteomes" id="UP000001245">
    <property type="component" value="Segment"/>
</dbReference>
<sequence length="191" mass="21144">MTTTNRYDPSRPEHAVTCSRLKCSGPDVPVHQAGQHLDQRSEFYDGPDTQFQALSMYVRPSAWTIVRQAPEVTAEVVDLVTYIGFLEDQATHARVDRDRGIREASTRALDCEAHGEVIKGLEDQVTGIDRSRASSEGGRLALLGFLHAVDEVLDAHTKNRLSSDLTVDKLVAALAQASKKTHAAHERAWKR</sequence>
<proteinExistence type="predicted"/>
<evidence type="ECO:0000313" key="1">
    <source>
        <dbReference type="EMBL" id="AAT36821.1"/>
    </source>
</evidence>
<dbReference type="RefSeq" id="YP_024859.1">
    <property type="nucleotide sequence ID" value="NC_005885.1"/>
</dbReference>
<dbReference type="EMBL" id="AY576796">
    <property type="protein sequence ID" value="AAT36821.1"/>
    <property type="molecule type" value="Genomic_DNA"/>
</dbReference>
<name>Q6J7V8_9CAUD</name>
<gene>
    <name evidence="1" type="primary">pas73</name>
</gene>